<dbReference type="Proteomes" id="UP000789706">
    <property type="component" value="Unassembled WGS sequence"/>
</dbReference>
<protein>
    <submittedName>
        <fullName evidence="1">4302_t:CDS:1</fullName>
    </submittedName>
</protein>
<name>A0A9N8Z179_9GLOM</name>
<evidence type="ECO:0000313" key="1">
    <source>
        <dbReference type="EMBL" id="CAG8461473.1"/>
    </source>
</evidence>
<dbReference type="PANTHER" id="PTHR34204:SF2">
    <property type="entry name" value="RNA-BINDING ASCH DOMAIN PROTEIN"/>
    <property type="match status" value="1"/>
</dbReference>
<gene>
    <name evidence="1" type="ORF">DEBURN_LOCUS2701</name>
</gene>
<reference evidence="1" key="1">
    <citation type="submission" date="2021-06" db="EMBL/GenBank/DDBJ databases">
        <authorList>
            <person name="Kallberg Y."/>
            <person name="Tangrot J."/>
            <person name="Rosling A."/>
        </authorList>
    </citation>
    <scope>NUCLEOTIDE SEQUENCE</scope>
    <source>
        <strain evidence="1">AZ414A</strain>
    </source>
</reference>
<dbReference type="AlphaFoldDB" id="A0A9N8Z179"/>
<comment type="caution">
    <text evidence="1">The sequence shown here is derived from an EMBL/GenBank/DDBJ whole genome shotgun (WGS) entry which is preliminary data.</text>
</comment>
<sequence>MDFADIIKELLNEKVQETSSDNLSWTTLCKSLLQEERHDTSTLSELSNHLNECILSLINSKPNKNSRFIKGILERPFYLAFVEMLKNCFENNGEFPQSVKTSQVHMLENVNLARMKEIEEEMKRIINSWNGFPLFLIIKDYNTFLGLRTTLGSATQSPPSLIECINSFTLRHVKSNAKSNRSNISNTLTVGAKAFSKHCHRDISRSFWGICSGTEKQKNEQANQILAKIIANAAWVNLHSLPHDTRVFEVRTSDGYGARWEIWEPKQMQSYDDSKENNDDDSNEPKIIFRGFLEPQMVDGHSKGWIH</sequence>
<evidence type="ECO:0000313" key="2">
    <source>
        <dbReference type="Proteomes" id="UP000789706"/>
    </source>
</evidence>
<dbReference type="OrthoDB" id="112749at2759"/>
<dbReference type="EMBL" id="CAJVPK010000153">
    <property type="protein sequence ID" value="CAG8461473.1"/>
    <property type="molecule type" value="Genomic_DNA"/>
</dbReference>
<organism evidence="1 2">
    <name type="scientific">Diversispora eburnea</name>
    <dbReference type="NCBI Taxonomy" id="1213867"/>
    <lineage>
        <taxon>Eukaryota</taxon>
        <taxon>Fungi</taxon>
        <taxon>Fungi incertae sedis</taxon>
        <taxon>Mucoromycota</taxon>
        <taxon>Glomeromycotina</taxon>
        <taxon>Glomeromycetes</taxon>
        <taxon>Diversisporales</taxon>
        <taxon>Diversisporaceae</taxon>
        <taxon>Diversispora</taxon>
    </lineage>
</organism>
<proteinExistence type="predicted"/>
<keyword evidence="2" id="KW-1185">Reference proteome</keyword>
<dbReference type="PANTHER" id="PTHR34204">
    <property type="entry name" value="RNA-BINDING ASCH DOMAIN PROTEIN"/>
    <property type="match status" value="1"/>
</dbReference>
<accession>A0A9N8Z179</accession>